<name>D1YVX8_METPS</name>
<dbReference type="Proteomes" id="UP000001882">
    <property type="component" value="Chromosome"/>
</dbReference>
<dbReference type="PANTHER" id="PTHR42983:SF1">
    <property type="entry name" value="IRON-MOLYBDENUM PROTEIN"/>
    <property type="match status" value="1"/>
</dbReference>
<protein>
    <recommendedName>
        <fullName evidence="1">Dinitrogenase iron-molybdenum cofactor biosynthesis domain-containing protein</fullName>
    </recommendedName>
</protein>
<dbReference type="Pfam" id="PF02579">
    <property type="entry name" value="Nitro_FeMo-Co"/>
    <property type="match status" value="1"/>
</dbReference>
<feature type="domain" description="Dinitrogenase iron-molybdenum cofactor biosynthesis" evidence="1">
    <location>
        <begin position="9"/>
        <end position="95"/>
    </location>
</feature>
<dbReference type="STRING" id="304371.MCP_0528"/>
<dbReference type="GeneID" id="8680602"/>
<dbReference type="Gene3D" id="3.30.420.130">
    <property type="entry name" value="Dinitrogenase iron-molybdenum cofactor biosynthesis domain"/>
    <property type="match status" value="1"/>
</dbReference>
<dbReference type="InterPro" id="IPR036105">
    <property type="entry name" value="DiNase_FeMo-co_biosyn_sf"/>
</dbReference>
<reference evidence="3" key="3">
    <citation type="journal article" date="2011" name="PLoS ONE">
        <title>Genome sequence of a mesophilic hydrogenotrophic methanogen Methanocella paludicola, the first cultivated representative of the order Methanocellales.</title>
        <authorList>
            <person name="Sakai S."/>
            <person name="Takaki Y."/>
            <person name="Shimamura S."/>
            <person name="Sekine M."/>
            <person name="Tajima T."/>
            <person name="Kosugi H."/>
            <person name="Ichikawa N."/>
            <person name="Tasumi E."/>
            <person name="Hiraki A.T."/>
            <person name="Shimizu A."/>
            <person name="Kato Y."/>
            <person name="Nishiko R."/>
            <person name="Mori K."/>
            <person name="Fujita N."/>
            <person name="Imachi H."/>
            <person name="Takai K."/>
        </authorList>
    </citation>
    <scope>NUCLEOTIDE SEQUENCE [LARGE SCALE GENOMIC DNA]</scope>
    <source>
        <strain evidence="3">DSM 17711 / JCM 13418 / NBRC 101707 / SANAE</strain>
    </source>
</reference>
<dbReference type="InterPro" id="IPR003731">
    <property type="entry name" value="Di-Nase_FeMo-co_biosynth"/>
</dbReference>
<dbReference type="InterPro" id="IPR033913">
    <property type="entry name" value="MTH1175_dom"/>
</dbReference>
<dbReference type="eggNOG" id="arCOG02734">
    <property type="taxonomic scope" value="Archaea"/>
</dbReference>
<dbReference type="CDD" id="cd00851">
    <property type="entry name" value="MTH1175"/>
    <property type="match status" value="1"/>
</dbReference>
<reference evidence="2 3" key="2">
    <citation type="journal article" date="2008" name="Int. J. Syst. Evol. Microbiol.">
        <title>Methanocella paludicola gen. nov., sp. nov., a methane-producing archaeon, the first isolate of the lineage 'Rice Cluster I', and proposal of the new archaeal order Methanocellales ord. nov.</title>
        <authorList>
            <person name="Sakai S."/>
            <person name="Imachi H."/>
            <person name="Hanada S."/>
            <person name="Ohashi A."/>
            <person name="Harada H."/>
            <person name="Kamagata Y."/>
        </authorList>
    </citation>
    <scope>NUCLEOTIDE SEQUENCE [LARGE SCALE GENOMIC DNA]</scope>
    <source>
        <strain evidence="3">DSM 17711 / JCM 13418 / NBRC 101707 / SANAE</strain>
    </source>
</reference>
<sequence length="109" mass="11728">MKVCIPIEGTMVSQHFGHTPEFLIVTIEDGKAVSRKVEKSPGHEPGLLPKLMASWGVTHVITGGLGRRALDMFEERNIRVISGVSGTADEALESFLGGKLVAGENMCDH</sequence>
<dbReference type="SUPFAM" id="SSF53146">
    <property type="entry name" value="Nitrogenase accessory factor-like"/>
    <property type="match status" value="1"/>
</dbReference>
<dbReference type="KEGG" id="mpd:MCP_0528"/>
<dbReference type="EMBL" id="AP011532">
    <property type="protein sequence ID" value="BAI60600.1"/>
    <property type="molecule type" value="Genomic_DNA"/>
</dbReference>
<dbReference type="AlphaFoldDB" id="D1YVX8"/>
<evidence type="ECO:0000313" key="2">
    <source>
        <dbReference type="EMBL" id="BAI60600.1"/>
    </source>
</evidence>
<proteinExistence type="predicted"/>
<evidence type="ECO:0000259" key="1">
    <source>
        <dbReference type="Pfam" id="PF02579"/>
    </source>
</evidence>
<organism evidence="2 3">
    <name type="scientific">Methanocella paludicola (strain DSM 17711 / JCM 13418 / NBRC 101707 / SANAE)</name>
    <dbReference type="NCBI Taxonomy" id="304371"/>
    <lineage>
        <taxon>Archaea</taxon>
        <taxon>Methanobacteriati</taxon>
        <taxon>Methanobacteriota</taxon>
        <taxon>Stenosarchaea group</taxon>
        <taxon>Methanomicrobia</taxon>
        <taxon>Methanocellales</taxon>
        <taxon>Methanocellaceae</taxon>
        <taxon>Methanocella</taxon>
    </lineage>
</organism>
<dbReference type="RefSeq" id="WP_012899280.1">
    <property type="nucleotide sequence ID" value="NC_013665.1"/>
</dbReference>
<gene>
    <name evidence="2" type="ordered locus">MCP_0528</name>
</gene>
<keyword evidence="3" id="KW-1185">Reference proteome</keyword>
<dbReference type="InParanoid" id="D1YVX8"/>
<accession>D1YVX8</accession>
<dbReference type="PANTHER" id="PTHR42983">
    <property type="entry name" value="DINITROGENASE IRON-MOLYBDENUM COFACTOR PROTEIN-RELATED"/>
    <property type="match status" value="1"/>
</dbReference>
<reference evidence="2 3" key="1">
    <citation type="journal article" date="2007" name="Appl. Environ. Microbiol.">
        <title>Isolation of key methanogens for global methane emission from rice paddy fields: a novel isolate affiliated with the clone cluster rice cluster I.</title>
        <authorList>
            <person name="Sakai S."/>
            <person name="Imachi H."/>
            <person name="Sekiguchi Y."/>
            <person name="Ohashi A."/>
            <person name="Harada H."/>
            <person name="Kamagata Y."/>
        </authorList>
    </citation>
    <scope>NUCLEOTIDE SEQUENCE [LARGE SCALE GENOMIC DNA]</scope>
    <source>
        <strain evidence="3">DSM 17711 / JCM 13418 / NBRC 101707 / SANAE</strain>
    </source>
</reference>
<dbReference type="OrthoDB" id="85838at2157"/>
<evidence type="ECO:0000313" key="3">
    <source>
        <dbReference type="Proteomes" id="UP000001882"/>
    </source>
</evidence>